<reference key="2">
    <citation type="submission" date="2011-10" db="EMBL/GenBank/DDBJ databases">
        <title>The genome and transcriptome sequence of Clonorchis sinensis provide insights into the carcinogenic liver fluke.</title>
        <authorList>
            <person name="Wang X."/>
            <person name="Huang Y."/>
            <person name="Chen W."/>
            <person name="Liu H."/>
            <person name="Guo L."/>
            <person name="Chen Y."/>
            <person name="Luo F."/>
            <person name="Zhou W."/>
            <person name="Sun J."/>
            <person name="Mao Q."/>
            <person name="Liang P."/>
            <person name="Zhou C."/>
            <person name="Tian Y."/>
            <person name="Men J."/>
            <person name="Lv X."/>
            <person name="Huang L."/>
            <person name="Zhou J."/>
            <person name="Hu Y."/>
            <person name="Li R."/>
            <person name="Zhang F."/>
            <person name="Lei H."/>
            <person name="Li X."/>
            <person name="Hu X."/>
            <person name="Liang C."/>
            <person name="Xu J."/>
            <person name="Wu Z."/>
            <person name="Yu X."/>
        </authorList>
    </citation>
    <scope>NUCLEOTIDE SEQUENCE</scope>
    <source>
        <strain>Henan</strain>
    </source>
</reference>
<evidence type="ECO:0000313" key="4">
    <source>
        <dbReference type="EMBL" id="GAA51079.1"/>
    </source>
</evidence>
<dbReference type="GO" id="GO:0001836">
    <property type="term" value="P:release of cytochrome c from mitochondria"/>
    <property type="evidence" value="ECO:0007669"/>
    <property type="project" value="TreeGrafter"/>
</dbReference>
<evidence type="ECO:0000256" key="2">
    <source>
        <dbReference type="ARBA" id="ARBA00022703"/>
    </source>
</evidence>
<dbReference type="GO" id="GO:0005741">
    <property type="term" value="C:mitochondrial outer membrane"/>
    <property type="evidence" value="ECO:0007669"/>
    <property type="project" value="TreeGrafter"/>
</dbReference>
<accession>G7YDP5</accession>
<evidence type="ECO:0000256" key="1">
    <source>
        <dbReference type="ARBA" id="ARBA00009458"/>
    </source>
</evidence>
<gene>
    <name evidence="4" type="ORF">CLF_105544</name>
</gene>
<dbReference type="CDD" id="cd06845">
    <property type="entry name" value="Bcl-2_like"/>
    <property type="match status" value="1"/>
</dbReference>
<dbReference type="PROSITE" id="PS50062">
    <property type="entry name" value="BCL2_FAMILY"/>
    <property type="match status" value="1"/>
</dbReference>
<dbReference type="InterPro" id="IPR002475">
    <property type="entry name" value="Bcl2-like"/>
</dbReference>
<sequence length="690" mass="78915">MMSPRMVTKRLQANCQARRTDQQPPDQQPINSPELQIFQRITNNFGRSTLKTARRWETFACRKASTRQQLYFLHECLRKHILPRSVAYRPPINHPQAWIIARQNGRRMVRLMITDAHNRIRKYERIVNEHREACLRTIGPELMEQLSMAIERRVASTAKNKKAHLESKFSKLIKNQERESNQNKAWIRNLSKRQLSETEENVLIKGLNFNFKDSTNLDVLRRLAHATSFFLMGNISNDTRYDREDLKVAGKNNTREGTAESFLPGTCKNCKLQEMWNQNNESGEELRSSCHGNAYRLSDCGNPDNHYEAVQKPKYASAMMAWLCHTQSDGTPVKDFNHPVVEQDQSGAVSDRFQKDEGTALQAPQTILVSVKDKDTSCQCRIGLSFGDWSSIGTERVLQLNNLARLSSTHHIKTGLRALHWDQDSFWKRGMAAMLAAGDNSPSDGDQVDNDIEVGDYQTQTIIEEFVQCKLRSKGRMLHRHSVPADMETQVLVSRLLDISNELEERYGDQLNQDAERWIKAATFEKFVQIAKGVFADGQVSLSRIVVLFMFAVKVILNAFARNLSALACDVIRFATKFIVLHGVYNWIQARGGWLTGSIKATASRRNNRCSFVISAPTDARSEDEKDSYRNFSRPFWSERSADIEILACGMNSKVGLLIPEEAFDRRFGVDVHRTNNGEQLHVVRNIICF</sequence>
<evidence type="ECO:0000259" key="3">
    <source>
        <dbReference type="SMART" id="SM00337"/>
    </source>
</evidence>
<reference evidence="4" key="1">
    <citation type="journal article" date="2011" name="Genome Biol.">
        <title>The draft genome of the carcinogenic human liver fluke Clonorchis sinensis.</title>
        <authorList>
            <person name="Wang X."/>
            <person name="Chen W."/>
            <person name="Huang Y."/>
            <person name="Sun J."/>
            <person name="Men J."/>
            <person name="Liu H."/>
            <person name="Luo F."/>
            <person name="Guo L."/>
            <person name="Lv X."/>
            <person name="Deng C."/>
            <person name="Zhou C."/>
            <person name="Fan Y."/>
            <person name="Li X."/>
            <person name="Huang L."/>
            <person name="Hu Y."/>
            <person name="Liang C."/>
            <person name="Hu X."/>
            <person name="Xu J."/>
            <person name="Yu X."/>
        </authorList>
    </citation>
    <scope>NUCLEOTIDE SEQUENCE [LARGE SCALE GENOMIC DNA]</scope>
    <source>
        <strain evidence="4">Henan</strain>
    </source>
</reference>
<dbReference type="InterPro" id="IPR036834">
    <property type="entry name" value="Bcl-2-like_sf"/>
</dbReference>
<dbReference type="EMBL" id="DF143111">
    <property type="protein sequence ID" value="GAA51079.1"/>
    <property type="molecule type" value="Genomic_DNA"/>
</dbReference>
<dbReference type="SMART" id="SM00337">
    <property type="entry name" value="BCL"/>
    <property type="match status" value="1"/>
</dbReference>
<evidence type="ECO:0000313" key="5">
    <source>
        <dbReference type="Proteomes" id="UP000008909"/>
    </source>
</evidence>
<dbReference type="InterPro" id="IPR026298">
    <property type="entry name" value="Bcl-2_fam"/>
</dbReference>
<organism evidence="4 5">
    <name type="scientific">Clonorchis sinensis</name>
    <name type="common">Chinese liver fluke</name>
    <dbReference type="NCBI Taxonomy" id="79923"/>
    <lineage>
        <taxon>Eukaryota</taxon>
        <taxon>Metazoa</taxon>
        <taxon>Spiralia</taxon>
        <taxon>Lophotrochozoa</taxon>
        <taxon>Platyhelminthes</taxon>
        <taxon>Trematoda</taxon>
        <taxon>Digenea</taxon>
        <taxon>Opisthorchiida</taxon>
        <taxon>Opisthorchiata</taxon>
        <taxon>Opisthorchiidae</taxon>
        <taxon>Clonorchis</taxon>
    </lineage>
</organism>
<name>G7YDP5_CLOSI</name>
<dbReference type="SUPFAM" id="SSF56854">
    <property type="entry name" value="Bcl-2 inhibitors of programmed cell death"/>
    <property type="match status" value="1"/>
</dbReference>
<proteinExistence type="inferred from homology"/>
<dbReference type="InterPro" id="IPR046371">
    <property type="entry name" value="Bcl-2_BH1-3"/>
</dbReference>
<dbReference type="Pfam" id="PF00452">
    <property type="entry name" value="Bcl-2"/>
    <property type="match status" value="1"/>
</dbReference>
<dbReference type="GO" id="GO:0042981">
    <property type="term" value="P:regulation of apoptotic process"/>
    <property type="evidence" value="ECO:0007669"/>
    <property type="project" value="InterPro"/>
</dbReference>
<dbReference type="GO" id="GO:0097192">
    <property type="term" value="P:extrinsic apoptotic signaling pathway in absence of ligand"/>
    <property type="evidence" value="ECO:0007669"/>
    <property type="project" value="TreeGrafter"/>
</dbReference>
<dbReference type="GO" id="GO:0051400">
    <property type="term" value="F:BH domain binding"/>
    <property type="evidence" value="ECO:0007669"/>
    <property type="project" value="TreeGrafter"/>
</dbReference>
<feature type="domain" description="Bcl-2 Bcl-2 homology region 1-3" evidence="3">
    <location>
        <begin position="496"/>
        <end position="594"/>
    </location>
</feature>
<dbReference type="AlphaFoldDB" id="G7YDP5"/>
<comment type="similarity">
    <text evidence="1">Belongs to the Bcl-2 family.</text>
</comment>
<keyword evidence="2" id="KW-0053">Apoptosis</keyword>
<dbReference type="GO" id="GO:0008630">
    <property type="term" value="P:intrinsic apoptotic signaling pathway in response to DNA damage"/>
    <property type="evidence" value="ECO:0007669"/>
    <property type="project" value="TreeGrafter"/>
</dbReference>
<keyword evidence="5" id="KW-1185">Reference proteome</keyword>
<protein>
    <submittedName>
        <fullName evidence="4">Apoptosis regulator BAX</fullName>
    </submittedName>
</protein>
<dbReference type="Gene3D" id="1.10.437.10">
    <property type="entry name" value="Blc2-like"/>
    <property type="match status" value="1"/>
</dbReference>
<dbReference type="PANTHER" id="PTHR11256">
    <property type="entry name" value="BCL-2 RELATED"/>
    <property type="match status" value="1"/>
</dbReference>
<dbReference type="Proteomes" id="UP000008909">
    <property type="component" value="Unassembled WGS sequence"/>
</dbReference>